<reference evidence="1 2" key="1">
    <citation type="journal article" date="2019" name="Commun. Biol.">
        <title>The bagworm genome reveals a unique fibroin gene that provides high tensile strength.</title>
        <authorList>
            <person name="Kono N."/>
            <person name="Nakamura H."/>
            <person name="Ohtoshi R."/>
            <person name="Tomita M."/>
            <person name="Numata K."/>
            <person name="Arakawa K."/>
        </authorList>
    </citation>
    <scope>NUCLEOTIDE SEQUENCE [LARGE SCALE GENOMIC DNA]</scope>
</reference>
<protein>
    <submittedName>
        <fullName evidence="1">Uncharacterized protein</fullName>
    </submittedName>
</protein>
<dbReference type="EMBL" id="BGZK01000591">
    <property type="protein sequence ID" value="GBP51902.1"/>
    <property type="molecule type" value="Genomic_DNA"/>
</dbReference>
<gene>
    <name evidence="1" type="ORF">EVAR_47079_1</name>
</gene>
<keyword evidence="2" id="KW-1185">Reference proteome</keyword>
<proteinExistence type="predicted"/>
<dbReference type="AlphaFoldDB" id="A0A4C1WN22"/>
<evidence type="ECO:0000313" key="2">
    <source>
        <dbReference type="Proteomes" id="UP000299102"/>
    </source>
</evidence>
<accession>A0A4C1WN22</accession>
<organism evidence="1 2">
    <name type="scientific">Eumeta variegata</name>
    <name type="common">Bagworm moth</name>
    <name type="synonym">Eumeta japonica</name>
    <dbReference type="NCBI Taxonomy" id="151549"/>
    <lineage>
        <taxon>Eukaryota</taxon>
        <taxon>Metazoa</taxon>
        <taxon>Ecdysozoa</taxon>
        <taxon>Arthropoda</taxon>
        <taxon>Hexapoda</taxon>
        <taxon>Insecta</taxon>
        <taxon>Pterygota</taxon>
        <taxon>Neoptera</taxon>
        <taxon>Endopterygota</taxon>
        <taxon>Lepidoptera</taxon>
        <taxon>Glossata</taxon>
        <taxon>Ditrysia</taxon>
        <taxon>Tineoidea</taxon>
        <taxon>Psychidae</taxon>
        <taxon>Oiketicinae</taxon>
        <taxon>Eumeta</taxon>
    </lineage>
</organism>
<evidence type="ECO:0000313" key="1">
    <source>
        <dbReference type="EMBL" id="GBP51902.1"/>
    </source>
</evidence>
<comment type="caution">
    <text evidence="1">The sequence shown here is derived from an EMBL/GenBank/DDBJ whole genome shotgun (WGS) entry which is preliminary data.</text>
</comment>
<name>A0A4C1WN22_EUMVA</name>
<sequence length="73" mass="8404">MRPNVESNDNPIVNACQRGKREFPSFNAPQLRHALLHNRFLRFRTLSPPNAWPNEGWRLLTVVTDAMTTETTA</sequence>
<dbReference type="Proteomes" id="UP000299102">
    <property type="component" value="Unassembled WGS sequence"/>
</dbReference>